<evidence type="ECO:0000313" key="8">
    <source>
        <dbReference type="Proteomes" id="UP001075461"/>
    </source>
</evidence>
<name>A0A9Q4KKW9_9BACT</name>
<dbReference type="Pfam" id="PF03976">
    <property type="entry name" value="PPK2"/>
    <property type="match status" value="1"/>
</dbReference>
<protein>
    <recommendedName>
        <fullName evidence="4">ADP/GDP-polyphosphate phosphotransferase</fullName>
        <ecNumber evidence="4">2.7.4.-</ecNumber>
    </recommendedName>
    <alternativeName>
        <fullName evidence="4">Polyphosphate kinase PPK2</fullName>
    </alternativeName>
</protein>
<evidence type="ECO:0000256" key="3">
    <source>
        <dbReference type="ARBA" id="ARBA00022777"/>
    </source>
</evidence>
<comment type="caution">
    <text evidence="7">The sequence shown here is derived from an EMBL/GenBank/DDBJ whole genome shotgun (WGS) entry which is preliminary data.</text>
</comment>
<feature type="domain" description="Polyphosphate kinase-2-related" evidence="5">
    <location>
        <begin position="2"/>
        <end position="225"/>
    </location>
</feature>
<keyword evidence="3 4" id="KW-0418">Kinase</keyword>
<evidence type="ECO:0000256" key="4">
    <source>
        <dbReference type="RuleBase" id="RU369062"/>
    </source>
</evidence>
<evidence type="ECO:0000256" key="1">
    <source>
        <dbReference type="ARBA" id="ARBA00009924"/>
    </source>
</evidence>
<dbReference type="InterPro" id="IPR022486">
    <property type="entry name" value="PPK2_PA0141"/>
</dbReference>
<dbReference type="NCBIfam" id="TIGR03707">
    <property type="entry name" value="PPK2_P_aer"/>
    <property type="match status" value="1"/>
</dbReference>
<dbReference type="GO" id="GO:0008976">
    <property type="term" value="F:polyphosphate kinase activity"/>
    <property type="evidence" value="ECO:0007669"/>
    <property type="project" value="UniProtKB-UniRule"/>
</dbReference>
<dbReference type="PANTHER" id="PTHR34383">
    <property type="entry name" value="POLYPHOSPHATE:AMP PHOSPHOTRANSFERASE-RELATED"/>
    <property type="match status" value="1"/>
</dbReference>
<evidence type="ECO:0000313" key="7">
    <source>
        <dbReference type="EMBL" id="MCZ6161986.1"/>
    </source>
</evidence>
<gene>
    <name evidence="7" type="primary">ppk2</name>
    <name evidence="6" type="ORF">O6B32_06145</name>
    <name evidence="7" type="ORF">O6B92_06510</name>
</gene>
<sequence>MKSYKEELVKLQIELLKLQTHIKKHSLKLLIIMEGRDAAGKGGTIKRITEHLNPRGARIVALPKPSDVEITQWYFQRYVANLPSGGEIVIFDRSWYNRAVVEPVMGFCTTSQTKEFLEDVPLFEHLLSKSGIKIFKIFLSIDKKTQIKRFKDRRNNPLKSYKISIVDEKAQILWDDYSAAICNMLTKTSSQENPWTIVDANDKKKARINTIKSILYNFEYDEKEDNKLLKPDSDIVLSVDDAINIISKNNNIEI</sequence>
<proteinExistence type="inferred from homology"/>
<dbReference type="PIRSF" id="PIRSF028756">
    <property type="entry name" value="PPK2_prd"/>
    <property type="match status" value="1"/>
</dbReference>
<dbReference type="InterPro" id="IPR027417">
    <property type="entry name" value="P-loop_NTPase"/>
</dbReference>
<dbReference type="EC" id="2.7.4.-" evidence="4"/>
<comment type="subunit">
    <text evidence="4">Homotetramer.</text>
</comment>
<dbReference type="SUPFAM" id="SSF52540">
    <property type="entry name" value="P-loop containing nucleoside triphosphate hydrolases"/>
    <property type="match status" value="1"/>
</dbReference>
<dbReference type="RefSeq" id="WP_269480297.1">
    <property type="nucleotide sequence ID" value="NZ_JAPXGI010000004.1"/>
</dbReference>
<evidence type="ECO:0000313" key="6">
    <source>
        <dbReference type="EMBL" id="MCZ6160057.1"/>
    </source>
</evidence>
<dbReference type="EMBL" id="JAPXGO010000004">
    <property type="protein sequence ID" value="MCZ6160057.1"/>
    <property type="molecule type" value="Genomic_DNA"/>
</dbReference>
<dbReference type="Proteomes" id="UP001075225">
    <property type="component" value="Unassembled WGS sequence"/>
</dbReference>
<dbReference type="AlphaFoldDB" id="A0A9Q4KKW9"/>
<keyword evidence="2 4" id="KW-0808">Transferase</keyword>
<evidence type="ECO:0000256" key="2">
    <source>
        <dbReference type="ARBA" id="ARBA00022679"/>
    </source>
</evidence>
<comment type="similarity">
    <text evidence="1 4">Belongs to the polyphosphate kinase 2 (PPK2) family. Class I subfamily.</text>
</comment>
<dbReference type="InterPro" id="IPR016898">
    <property type="entry name" value="Polyphosphate_phosphotransfera"/>
</dbReference>
<reference evidence="7" key="1">
    <citation type="submission" date="2022-12" db="EMBL/GenBank/DDBJ databases">
        <title>Species Delineation and Comparative Genomics within the Campylobacter ureolyticus Complex.</title>
        <authorList>
            <person name="Maki J."/>
            <person name="Howard M."/>
            <person name="Connelly S."/>
            <person name="Hardy D.J."/>
            <person name="Cameron A."/>
        </authorList>
    </citation>
    <scope>NUCLEOTIDE SEQUENCE</scope>
    <source>
        <strain evidence="7">URMC_786</strain>
        <strain evidence="6">URMC_787</strain>
    </source>
</reference>
<dbReference type="GO" id="GO:0006793">
    <property type="term" value="P:phosphorus metabolic process"/>
    <property type="evidence" value="ECO:0007669"/>
    <property type="project" value="InterPro"/>
</dbReference>
<dbReference type="Proteomes" id="UP001075461">
    <property type="component" value="Unassembled WGS sequence"/>
</dbReference>
<dbReference type="PANTHER" id="PTHR34383:SF1">
    <property type="entry name" value="ADP-POLYPHOSPHATE PHOSPHOTRANSFERASE"/>
    <property type="match status" value="1"/>
</dbReference>
<dbReference type="Gene3D" id="3.40.50.300">
    <property type="entry name" value="P-loop containing nucleotide triphosphate hydrolases"/>
    <property type="match status" value="1"/>
</dbReference>
<dbReference type="InterPro" id="IPR022488">
    <property type="entry name" value="PPK2-related"/>
</dbReference>
<evidence type="ECO:0000259" key="5">
    <source>
        <dbReference type="Pfam" id="PF03976"/>
    </source>
</evidence>
<comment type="function">
    <text evidence="4">Uses inorganic polyphosphate (polyP) as a donor to convert GDP to GTP or ADP to ATP.</text>
</comment>
<accession>A0A9Q4KKW9</accession>
<dbReference type="EMBL" id="JAPXGP010000004">
    <property type="protein sequence ID" value="MCZ6161986.1"/>
    <property type="molecule type" value="Genomic_DNA"/>
</dbReference>
<organism evidence="7 8">
    <name type="scientific">Campylobacter ureolyticus</name>
    <dbReference type="NCBI Taxonomy" id="827"/>
    <lineage>
        <taxon>Bacteria</taxon>
        <taxon>Pseudomonadati</taxon>
        <taxon>Campylobacterota</taxon>
        <taxon>Epsilonproteobacteria</taxon>
        <taxon>Campylobacterales</taxon>
        <taxon>Campylobacteraceae</taxon>
        <taxon>Campylobacter</taxon>
    </lineage>
</organism>